<dbReference type="EMBL" id="JAJVDC020000030">
    <property type="protein sequence ID" value="KAL1632397.1"/>
    <property type="molecule type" value="Genomic_DNA"/>
</dbReference>
<accession>A0ABR3SYI3</accession>
<evidence type="ECO:0000313" key="2">
    <source>
        <dbReference type="EMBL" id="KAL1632397.1"/>
    </source>
</evidence>
<feature type="compositionally biased region" description="Acidic residues" evidence="1">
    <location>
        <begin position="100"/>
        <end position="166"/>
    </location>
</feature>
<name>A0ABR3SYI3_9PEZI</name>
<gene>
    <name evidence="2" type="ORF">SLS56_003639</name>
</gene>
<feature type="region of interest" description="Disordered" evidence="1">
    <location>
        <begin position="83"/>
        <end position="166"/>
    </location>
</feature>
<comment type="caution">
    <text evidence="2">The sequence shown here is derived from an EMBL/GenBank/DDBJ whole genome shotgun (WGS) entry which is preliminary data.</text>
</comment>
<organism evidence="2 3">
    <name type="scientific">Neofusicoccum ribis</name>
    <dbReference type="NCBI Taxonomy" id="45134"/>
    <lineage>
        <taxon>Eukaryota</taxon>
        <taxon>Fungi</taxon>
        <taxon>Dikarya</taxon>
        <taxon>Ascomycota</taxon>
        <taxon>Pezizomycotina</taxon>
        <taxon>Dothideomycetes</taxon>
        <taxon>Dothideomycetes incertae sedis</taxon>
        <taxon>Botryosphaeriales</taxon>
        <taxon>Botryosphaeriaceae</taxon>
        <taxon>Neofusicoccum</taxon>
    </lineage>
</organism>
<protein>
    <submittedName>
        <fullName evidence="2">Uncharacterized protein</fullName>
    </submittedName>
</protein>
<keyword evidence="3" id="KW-1185">Reference proteome</keyword>
<proteinExistence type="predicted"/>
<reference evidence="2 3" key="1">
    <citation type="submission" date="2024-02" db="EMBL/GenBank/DDBJ databases">
        <title>De novo assembly and annotation of 12 fungi associated with fruit tree decline syndrome in Ontario, Canada.</title>
        <authorList>
            <person name="Sulman M."/>
            <person name="Ellouze W."/>
            <person name="Ilyukhin E."/>
        </authorList>
    </citation>
    <scope>NUCLEOTIDE SEQUENCE [LARGE SCALE GENOMIC DNA]</scope>
    <source>
        <strain evidence="2 3">M1-105</strain>
    </source>
</reference>
<evidence type="ECO:0000313" key="3">
    <source>
        <dbReference type="Proteomes" id="UP001521116"/>
    </source>
</evidence>
<dbReference type="Proteomes" id="UP001521116">
    <property type="component" value="Unassembled WGS sequence"/>
</dbReference>
<evidence type="ECO:0000256" key="1">
    <source>
        <dbReference type="SAM" id="MobiDB-lite"/>
    </source>
</evidence>
<sequence length="166" mass="18945">MDPISIIALVGTCLKIFKSIAKWIKRHMNHVYKHDHRILKILRDYFKVYSGGLIPDHVNSMLEYIKKEKRTRWMEAPGARATIASVGEGDDDGYLTSISDTEDDASEDEYDSDELDELDDKDDEDGEFSDESEDEDEVEDDDDEEDYLDEGGDFEEDAASSDDDSD</sequence>